<comment type="caution">
    <text evidence="1">The sequence shown here is derived from an EMBL/GenBank/DDBJ whole genome shotgun (WGS) entry which is preliminary data.</text>
</comment>
<evidence type="ECO:0000313" key="1">
    <source>
        <dbReference type="EMBL" id="MCK7615832.1"/>
    </source>
</evidence>
<accession>A0ABT0H2B7</accession>
<dbReference type="EMBL" id="JALNMJ010000032">
    <property type="protein sequence ID" value="MCK7615832.1"/>
    <property type="molecule type" value="Genomic_DNA"/>
</dbReference>
<sequence length="246" mass="26974">MQFLLRITFLWVFVFTVSAVEAQQRLVLSTLESTPNGRIGAAILKRAYAEIGIEIEIYQTSGQRGLMLSSAGAVDGEVVRFGVVGDLHPTLRRVDVPIVRFAMTVFVKENAVSTVRLDNLAALRVGHLTGTVKLVELTQGFSDVWRASSNSELFEMLAAERLDAVISDTVAGRIALGRLGLSGITELKPPLVQDNLYHFLHEKHSHLVPEIGRVLQRMTQTGELRATIEAEIKSMTGHEALGSVDN</sequence>
<dbReference type="SUPFAM" id="SSF53850">
    <property type="entry name" value="Periplasmic binding protein-like II"/>
    <property type="match status" value="1"/>
</dbReference>
<gene>
    <name evidence="1" type="ORF">M0H32_27055</name>
</gene>
<name>A0ABT0H2B7_9HYPH</name>
<dbReference type="Gene3D" id="3.40.190.10">
    <property type="entry name" value="Periplasmic binding protein-like II"/>
    <property type="match status" value="2"/>
</dbReference>
<organism evidence="1 2">
    <name type="scientific">Roseibium sediminicola</name>
    <dbReference type="NCBI Taxonomy" id="2933272"/>
    <lineage>
        <taxon>Bacteria</taxon>
        <taxon>Pseudomonadati</taxon>
        <taxon>Pseudomonadota</taxon>
        <taxon>Alphaproteobacteria</taxon>
        <taxon>Hyphomicrobiales</taxon>
        <taxon>Stappiaceae</taxon>
        <taxon>Roseibium</taxon>
    </lineage>
</organism>
<keyword evidence="2" id="KW-1185">Reference proteome</keyword>
<reference evidence="1" key="1">
    <citation type="submission" date="2022-04" db="EMBL/GenBank/DDBJ databases">
        <title>Roseibium sp. CAU 1639 isolated from mud.</title>
        <authorList>
            <person name="Kim W."/>
        </authorList>
    </citation>
    <scope>NUCLEOTIDE SEQUENCE</scope>
    <source>
        <strain evidence="1">CAU 1639</strain>
    </source>
</reference>
<dbReference type="RefSeq" id="WP_248159668.1">
    <property type="nucleotide sequence ID" value="NZ_JALNMJ010000032.1"/>
</dbReference>
<proteinExistence type="predicted"/>
<protein>
    <submittedName>
        <fullName evidence="1">Transporter substrate-binding domain-containing protein</fullName>
    </submittedName>
</protein>
<dbReference type="Proteomes" id="UP001431221">
    <property type="component" value="Unassembled WGS sequence"/>
</dbReference>
<evidence type="ECO:0000313" key="2">
    <source>
        <dbReference type="Proteomes" id="UP001431221"/>
    </source>
</evidence>